<accession>A0A8P4GGU1</accession>
<evidence type="ECO:0000256" key="2">
    <source>
        <dbReference type="ARBA" id="ARBA00022741"/>
    </source>
</evidence>
<comment type="similarity">
    <text evidence="1">Belongs to the TRAFAC class TrmE-Era-EngA-EngB-Septin-like GTPase superfamily. AIG1/Toc34/Toc159-like paraseptin GTPase family. IAN subfamily.</text>
</comment>
<feature type="region of interest" description="Disordered" evidence="4">
    <location>
        <begin position="412"/>
        <end position="431"/>
    </location>
</feature>
<keyword evidence="3" id="KW-0342">GTP-binding</keyword>
<evidence type="ECO:0000256" key="1">
    <source>
        <dbReference type="ARBA" id="ARBA00008535"/>
    </source>
</evidence>
<dbReference type="InterPro" id="IPR027417">
    <property type="entry name" value="P-loop_NTPase"/>
</dbReference>
<dbReference type="GeneTree" id="ENSGT01120000271858"/>
<organism evidence="6 7">
    <name type="scientific">Dicentrarchus labrax</name>
    <name type="common">European seabass</name>
    <name type="synonym">Morone labrax</name>
    <dbReference type="NCBI Taxonomy" id="13489"/>
    <lineage>
        <taxon>Eukaryota</taxon>
        <taxon>Metazoa</taxon>
        <taxon>Chordata</taxon>
        <taxon>Craniata</taxon>
        <taxon>Vertebrata</taxon>
        <taxon>Euteleostomi</taxon>
        <taxon>Actinopterygii</taxon>
        <taxon>Neopterygii</taxon>
        <taxon>Teleostei</taxon>
        <taxon>Neoteleostei</taxon>
        <taxon>Acanthomorphata</taxon>
        <taxon>Eupercaria</taxon>
        <taxon>Moronidae</taxon>
        <taxon>Dicentrarchus</taxon>
    </lineage>
</organism>
<dbReference type="PANTHER" id="PTHR10903">
    <property type="entry name" value="GTPASE, IMAP FAMILY MEMBER-RELATED"/>
    <property type="match status" value="1"/>
</dbReference>
<dbReference type="Pfam" id="PF04548">
    <property type="entry name" value="AIG1"/>
    <property type="match status" value="1"/>
</dbReference>
<dbReference type="FunFam" id="3.40.50.300:FF:000366">
    <property type="entry name" value="GTPase, IMAP family member 2"/>
    <property type="match status" value="1"/>
</dbReference>
<keyword evidence="7" id="KW-1185">Reference proteome</keyword>
<name>A0A8P4GGU1_DICLA</name>
<feature type="domain" description="AIG1-type G" evidence="5">
    <location>
        <begin position="159"/>
        <end position="357"/>
    </location>
</feature>
<evidence type="ECO:0000256" key="3">
    <source>
        <dbReference type="ARBA" id="ARBA00023134"/>
    </source>
</evidence>
<dbReference type="AlphaFoldDB" id="A0A8P4GGU1"/>
<dbReference type="Gene3D" id="3.40.50.300">
    <property type="entry name" value="P-loop containing nucleotide triphosphate hydrolases"/>
    <property type="match status" value="1"/>
</dbReference>
<gene>
    <name evidence="6" type="primary">LOC127365306</name>
</gene>
<protein>
    <recommendedName>
        <fullName evidence="5">AIG1-type G domain-containing protein</fullName>
    </recommendedName>
</protein>
<dbReference type="Ensembl" id="ENSDLAT00005086362.1">
    <property type="protein sequence ID" value="ENSDLAP00005073772.1"/>
    <property type="gene ID" value="ENSDLAG00005014191.2"/>
</dbReference>
<evidence type="ECO:0000313" key="6">
    <source>
        <dbReference type="Ensembl" id="ENSDLAP00005073772.1"/>
    </source>
</evidence>
<dbReference type="InterPro" id="IPR045058">
    <property type="entry name" value="GIMA/IAN/Toc"/>
</dbReference>
<reference evidence="6" key="1">
    <citation type="submission" date="2025-08" db="UniProtKB">
        <authorList>
            <consortium name="Ensembl"/>
        </authorList>
    </citation>
    <scope>IDENTIFICATION</scope>
</reference>
<keyword evidence="2" id="KW-0547">Nucleotide-binding</keyword>
<dbReference type="GO" id="GO:0005525">
    <property type="term" value="F:GTP binding"/>
    <property type="evidence" value="ECO:0007669"/>
    <property type="project" value="UniProtKB-KW"/>
</dbReference>
<proteinExistence type="inferred from homology"/>
<dbReference type="SUPFAM" id="SSF52540">
    <property type="entry name" value="P-loop containing nucleoside triphosphate hydrolases"/>
    <property type="match status" value="1"/>
</dbReference>
<evidence type="ECO:0000256" key="4">
    <source>
        <dbReference type="SAM" id="MobiDB-lite"/>
    </source>
</evidence>
<dbReference type="InterPro" id="IPR006703">
    <property type="entry name" value="G_AIG1"/>
</dbReference>
<evidence type="ECO:0000313" key="7">
    <source>
        <dbReference type="Proteomes" id="UP000694389"/>
    </source>
</evidence>
<feature type="region of interest" description="Disordered" evidence="4">
    <location>
        <begin position="89"/>
        <end position="152"/>
    </location>
</feature>
<feature type="compositionally biased region" description="Polar residues" evidence="4">
    <location>
        <begin position="126"/>
        <end position="136"/>
    </location>
</feature>
<reference evidence="6" key="2">
    <citation type="submission" date="2025-09" db="UniProtKB">
        <authorList>
            <consortium name="Ensembl"/>
        </authorList>
    </citation>
    <scope>IDENTIFICATION</scope>
</reference>
<evidence type="ECO:0000259" key="5">
    <source>
        <dbReference type="PROSITE" id="PS51720"/>
    </source>
</evidence>
<dbReference type="PROSITE" id="PS51720">
    <property type="entry name" value="G_AIG1"/>
    <property type="match status" value="1"/>
</dbReference>
<sequence>MKNETETESKILPFTITVGVSCKCWWEGEDRVGLYKEALLQTDFSSSAQQQTSSSLHNPVMTSKYDKHGWLLALAFTALLLVISNQLTSPPSGNPHSSEHSTESRSTQGHGSPPLTDHQPAAPSCQGRSQLSSTGCTGYPLDSSPSSHWVPSELTRYNNEEIRIVMVGKTGVGKSATGNTILGNQSFKSEFSPESLTVHCAKARGEVDGQKVAVIDTPGLFDTRIDEEKTAKDIAQSISYASPGPHIFLVVIRLGRFTEEEKKTVQKIKDIFGEEADKYSMVLFTHGDLLKGKPIEEFLAKSKDLQELVAKCNGQYHVFNNELEDRSQVRELLNKIRDITEKNGGSHYTNEMFQKAEKAIEEEKQRILKEKEKEMRKQREELEKTIKEKYEQQMSEAKADIEREKRLLADREREMEERGKKLKEHQERWAREEAESSNPFVRFFKFLKKLFFG</sequence>
<dbReference type="Proteomes" id="UP000694389">
    <property type="component" value="Unassembled WGS sequence"/>
</dbReference>
<dbReference type="PROSITE" id="PS51257">
    <property type="entry name" value="PROKAR_LIPOPROTEIN"/>
    <property type="match status" value="1"/>
</dbReference>
<dbReference type="PANTHER" id="PTHR10903:SF112">
    <property type="entry name" value="SI:CH211-113E8.5"/>
    <property type="match status" value="1"/>
</dbReference>
<dbReference type="CDD" id="cd01852">
    <property type="entry name" value="AIG1"/>
    <property type="match status" value="1"/>
</dbReference>